<gene>
    <name evidence="3" type="ORF">C8Q71DRAFT_813928</name>
    <name evidence="4" type="ORF">EVJ58_g4546</name>
</gene>
<dbReference type="OrthoDB" id="2848852at2759"/>
<feature type="region of interest" description="Disordered" evidence="1">
    <location>
        <begin position="157"/>
        <end position="176"/>
    </location>
</feature>
<sequence length="176" mass="19155">MVSDSAIAAGVSVSLVAVLAIAVFLFWYLHRRHVHVAQSQPAKPVKRSTLLDPSHPACHVTPFGSPGEAVRFVQEPGANMRTAHQREDGGWEFTDMSPNDLSTFDLTGVVQPRNSLSGRSTLSFASTLHMGSDKKAKLLPGELTTRGYLERDMDVDIEGNPPPAYSHAHRDSIVEP</sequence>
<proteinExistence type="predicted"/>
<evidence type="ECO:0000313" key="4">
    <source>
        <dbReference type="EMBL" id="TFY61375.1"/>
    </source>
</evidence>
<keyword evidence="6" id="KW-1185">Reference proteome</keyword>
<keyword evidence="2" id="KW-0812">Transmembrane</keyword>
<comment type="caution">
    <text evidence="4">The sequence shown here is derived from an EMBL/GenBank/DDBJ whole genome shotgun (WGS) entry which is preliminary data.</text>
</comment>
<reference evidence="3 6" key="2">
    <citation type="journal article" date="2021" name="Environ. Microbiol.">
        <title>Gene family expansions and transcriptome signatures uncover fungal adaptations to wood decay.</title>
        <authorList>
            <person name="Hage H."/>
            <person name="Miyauchi S."/>
            <person name="Viragh M."/>
            <person name="Drula E."/>
            <person name="Min B."/>
            <person name="Chaduli D."/>
            <person name="Navarro D."/>
            <person name="Favel A."/>
            <person name="Norest M."/>
            <person name="Lesage-Meessen L."/>
            <person name="Balint B."/>
            <person name="Merenyi Z."/>
            <person name="de Eugenio L."/>
            <person name="Morin E."/>
            <person name="Martinez A.T."/>
            <person name="Baldrian P."/>
            <person name="Stursova M."/>
            <person name="Martinez M.J."/>
            <person name="Novotny C."/>
            <person name="Magnuson J.K."/>
            <person name="Spatafora J.W."/>
            <person name="Maurice S."/>
            <person name="Pangilinan J."/>
            <person name="Andreopoulos W."/>
            <person name="LaButti K."/>
            <person name="Hundley H."/>
            <person name="Na H."/>
            <person name="Kuo A."/>
            <person name="Barry K."/>
            <person name="Lipzen A."/>
            <person name="Henrissat B."/>
            <person name="Riley R."/>
            <person name="Ahrendt S."/>
            <person name="Nagy L.G."/>
            <person name="Grigoriev I.V."/>
            <person name="Martin F."/>
            <person name="Rosso M.N."/>
        </authorList>
    </citation>
    <scope>NUCLEOTIDE SEQUENCE [LARGE SCALE GENOMIC DNA]</scope>
    <source>
        <strain evidence="3 6">CIRM-BRFM 1785</strain>
    </source>
</reference>
<evidence type="ECO:0000313" key="6">
    <source>
        <dbReference type="Proteomes" id="UP000814176"/>
    </source>
</evidence>
<keyword evidence="2" id="KW-0472">Membrane</keyword>
<dbReference type="RefSeq" id="XP_047776171.1">
    <property type="nucleotide sequence ID" value="XM_047926082.1"/>
</dbReference>
<dbReference type="CDD" id="cd12087">
    <property type="entry name" value="TM_EGFR-like"/>
    <property type="match status" value="1"/>
</dbReference>
<evidence type="ECO:0000256" key="2">
    <source>
        <dbReference type="SAM" id="Phobius"/>
    </source>
</evidence>
<reference evidence="4 5" key="1">
    <citation type="submission" date="2019-01" db="EMBL/GenBank/DDBJ databases">
        <title>Genome sequencing of the rare red list fungi Fomitopsis rosea.</title>
        <authorList>
            <person name="Buettner E."/>
            <person name="Kellner H."/>
        </authorList>
    </citation>
    <scope>NUCLEOTIDE SEQUENCE [LARGE SCALE GENOMIC DNA]</scope>
    <source>
        <strain evidence="4 5">DSM 105464</strain>
    </source>
</reference>
<dbReference type="Proteomes" id="UP000814176">
    <property type="component" value="Unassembled WGS sequence"/>
</dbReference>
<feature type="transmembrane region" description="Helical" evidence="2">
    <location>
        <begin position="6"/>
        <end position="29"/>
    </location>
</feature>
<evidence type="ECO:0000256" key="1">
    <source>
        <dbReference type="SAM" id="MobiDB-lite"/>
    </source>
</evidence>
<evidence type="ECO:0000313" key="5">
    <source>
        <dbReference type="Proteomes" id="UP000298390"/>
    </source>
</evidence>
<dbReference type="Proteomes" id="UP000298390">
    <property type="component" value="Unassembled WGS sequence"/>
</dbReference>
<dbReference type="GeneID" id="72006814"/>
<organism evidence="4 5">
    <name type="scientific">Rhodofomes roseus</name>
    <dbReference type="NCBI Taxonomy" id="34475"/>
    <lineage>
        <taxon>Eukaryota</taxon>
        <taxon>Fungi</taxon>
        <taxon>Dikarya</taxon>
        <taxon>Basidiomycota</taxon>
        <taxon>Agaricomycotina</taxon>
        <taxon>Agaricomycetes</taxon>
        <taxon>Polyporales</taxon>
        <taxon>Rhodofomes</taxon>
    </lineage>
</organism>
<dbReference type="EMBL" id="JADCUA010000018">
    <property type="protein sequence ID" value="KAH9833431.1"/>
    <property type="molecule type" value="Genomic_DNA"/>
</dbReference>
<dbReference type="EMBL" id="SEKV01000210">
    <property type="protein sequence ID" value="TFY61375.1"/>
    <property type="molecule type" value="Genomic_DNA"/>
</dbReference>
<keyword evidence="2" id="KW-1133">Transmembrane helix</keyword>
<dbReference type="AlphaFoldDB" id="A0A4Y9YG95"/>
<accession>A0A4Y9YG95</accession>
<name>A0A4Y9YG95_9APHY</name>
<protein>
    <submittedName>
        <fullName evidence="4">Uncharacterized protein</fullName>
    </submittedName>
</protein>
<evidence type="ECO:0000313" key="3">
    <source>
        <dbReference type="EMBL" id="KAH9833431.1"/>
    </source>
</evidence>